<dbReference type="GO" id="GO:0048038">
    <property type="term" value="F:quinone binding"/>
    <property type="evidence" value="ECO:0007669"/>
    <property type="project" value="UniProtKB-KW"/>
</dbReference>
<keyword evidence="8" id="KW-0560">Oxidoreductase</keyword>
<organism evidence="8 9">
    <name type="scientific">Rhodosalinus sediminis</name>
    <dbReference type="NCBI Taxonomy" id="1940533"/>
    <lineage>
        <taxon>Bacteria</taxon>
        <taxon>Pseudomonadati</taxon>
        <taxon>Pseudomonadota</taxon>
        <taxon>Alphaproteobacteria</taxon>
        <taxon>Rhodobacterales</taxon>
        <taxon>Paracoccaceae</taxon>
        <taxon>Rhodosalinus</taxon>
    </lineage>
</organism>
<evidence type="ECO:0000256" key="4">
    <source>
        <dbReference type="ARBA" id="ARBA00022692"/>
    </source>
</evidence>
<accession>A0A3D9BXC7</accession>
<evidence type="ECO:0000256" key="3">
    <source>
        <dbReference type="ARBA" id="ARBA00022448"/>
    </source>
</evidence>
<dbReference type="Proteomes" id="UP000257131">
    <property type="component" value="Unassembled WGS sequence"/>
</dbReference>
<comment type="catalytic activity">
    <reaction evidence="7">
        <text>a quinone + NADH + 5 H(+)(in) = a quinol + NAD(+) + 4 H(+)(out)</text>
        <dbReference type="Rhea" id="RHEA:57888"/>
        <dbReference type="ChEBI" id="CHEBI:15378"/>
        <dbReference type="ChEBI" id="CHEBI:24646"/>
        <dbReference type="ChEBI" id="CHEBI:57540"/>
        <dbReference type="ChEBI" id="CHEBI:57945"/>
        <dbReference type="ChEBI" id="CHEBI:132124"/>
    </reaction>
</comment>
<proteinExistence type="inferred from homology"/>
<keyword evidence="3 7" id="KW-0813">Transport</keyword>
<dbReference type="InterPro" id="IPR001133">
    <property type="entry name" value="NADH_UbQ_OxRdtase_chain4L/K"/>
</dbReference>
<dbReference type="AlphaFoldDB" id="A0A3D9BXC7"/>
<name>A0A3D9BXC7_9RHOB</name>
<reference evidence="8 9" key="1">
    <citation type="journal article" date="2017" name="Int. J. Syst. Evol. Microbiol.">
        <title>Rhodosalinus sediminis gen. nov., sp. nov., isolated from marine saltern.</title>
        <authorList>
            <person name="Guo L.Y."/>
            <person name="Ling S.K."/>
            <person name="Li C.M."/>
            <person name="Chen G.J."/>
            <person name="Du Z.J."/>
        </authorList>
    </citation>
    <scope>NUCLEOTIDE SEQUENCE [LARGE SCALE GENOMIC DNA]</scope>
    <source>
        <strain evidence="8 9">WDN1C137</strain>
    </source>
</reference>
<protein>
    <recommendedName>
        <fullName evidence="7">NADH-quinone oxidoreductase subunit K</fullName>
        <ecNumber evidence="7">7.1.1.-</ecNumber>
    </recommendedName>
    <alternativeName>
        <fullName evidence="7">NADH dehydrogenase I subunit K</fullName>
    </alternativeName>
    <alternativeName>
        <fullName evidence="7">NDH-1 subunit K</fullName>
    </alternativeName>
</protein>
<keyword evidence="5 7" id="KW-1133">Transmembrane helix</keyword>
<keyword evidence="6 7" id="KW-0472">Membrane</keyword>
<gene>
    <name evidence="7" type="primary">nuoK</name>
    <name evidence="8" type="ORF">DRV84_03850</name>
</gene>
<dbReference type="PANTHER" id="PTHR11434:SF16">
    <property type="entry name" value="NADH-UBIQUINONE OXIDOREDUCTASE CHAIN 4L"/>
    <property type="match status" value="1"/>
</dbReference>
<evidence type="ECO:0000256" key="7">
    <source>
        <dbReference type="HAMAP-Rule" id="MF_01456"/>
    </source>
</evidence>
<dbReference type="GO" id="GO:0030964">
    <property type="term" value="C:NADH dehydrogenase complex"/>
    <property type="evidence" value="ECO:0007669"/>
    <property type="project" value="TreeGrafter"/>
</dbReference>
<keyword evidence="4 7" id="KW-0812">Transmembrane</keyword>
<comment type="subcellular location">
    <subcellularLocation>
        <location evidence="7">Cell membrane</location>
        <topology evidence="7">Multi-pass membrane protein</topology>
    </subcellularLocation>
    <subcellularLocation>
        <location evidence="1">Membrane</location>
        <topology evidence="1">Multi-pass membrane protein</topology>
    </subcellularLocation>
</comment>
<evidence type="ECO:0000256" key="6">
    <source>
        <dbReference type="ARBA" id="ARBA00023136"/>
    </source>
</evidence>
<dbReference type="GO" id="GO:0005886">
    <property type="term" value="C:plasma membrane"/>
    <property type="evidence" value="ECO:0007669"/>
    <property type="project" value="UniProtKB-SubCell"/>
</dbReference>
<feature type="transmembrane region" description="Helical" evidence="7">
    <location>
        <begin position="35"/>
        <end position="54"/>
    </location>
</feature>
<keyword evidence="9" id="KW-1185">Reference proteome</keyword>
<dbReference type="RefSeq" id="WP_115978558.1">
    <property type="nucleotide sequence ID" value="NZ_CAJXNW010000040.1"/>
</dbReference>
<keyword evidence="7" id="KW-1003">Cell membrane</keyword>
<keyword evidence="7" id="KW-0520">NAD</keyword>
<dbReference type="NCBIfam" id="NF004320">
    <property type="entry name" value="PRK05715.1-2"/>
    <property type="match status" value="1"/>
</dbReference>
<keyword evidence="7" id="KW-0830">Ubiquinone</keyword>
<dbReference type="GO" id="GO:0050136">
    <property type="term" value="F:NADH dehydrogenase (quinone) (non-electrogenic) activity"/>
    <property type="evidence" value="ECO:0007669"/>
    <property type="project" value="UniProtKB-UniRule"/>
</dbReference>
<evidence type="ECO:0000256" key="2">
    <source>
        <dbReference type="ARBA" id="ARBA00010519"/>
    </source>
</evidence>
<dbReference type="PANTHER" id="PTHR11434">
    <property type="entry name" value="NADH-UBIQUINONE OXIDOREDUCTASE SUBUNIT ND4L"/>
    <property type="match status" value="1"/>
</dbReference>
<keyword evidence="7" id="KW-0874">Quinone</keyword>
<feature type="transmembrane region" description="Helical" evidence="7">
    <location>
        <begin position="6"/>
        <end position="23"/>
    </location>
</feature>
<comment type="function">
    <text evidence="7">NDH-1 shuttles electrons from NADH, via FMN and iron-sulfur (Fe-S) centers, to quinones in the respiratory chain. The immediate electron acceptor for the enzyme in this species is believed to be ubiquinone. Couples the redox reaction to proton translocation (for every two electrons transferred, four hydrogen ions are translocated across the cytoplasmic membrane), and thus conserves the redox energy in a proton gradient.</text>
</comment>
<dbReference type="InterPro" id="IPR039428">
    <property type="entry name" value="NUOK/Mnh_C1-like"/>
</dbReference>
<dbReference type="Gene3D" id="1.10.287.3510">
    <property type="match status" value="1"/>
</dbReference>
<dbReference type="GO" id="GO:0042773">
    <property type="term" value="P:ATP synthesis coupled electron transport"/>
    <property type="evidence" value="ECO:0007669"/>
    <property type="project" value="InterPro"/>
</dbReference>
<dbReference type="EC" id="7.1.1.-" evidence="7"/>
<sequence>MTGVSVLLAIAAGLFAAGLFGVLARRTILMQLISLEIMLAGPALAFVAAGAHHGMVEGTAMFLIVLALAAAEVALGLAIYLQLRRDAGDGDADAARRLRG</sequence>
<evidence type="ECO:0000256" key="1">
    <source>
        <dbReference type="ARBA" id="ARBA00004141"/>
    </source>
</evidence>
<dbReference type="EMBL" id="QOHR01000003">
    <property type="protein sequence ID" value="REC58175.1"/>
    <property type="molecule type" value="Genomic_DNA"/>
</dbReference>
<comment type="subunit">
    <text evidence="7">NDH-1 is composed of 14 different subunits. Subunits NuoA, H, J, K, L, M, N constitute the membrane sector of the complex.</text>
</comment>
<evidence type="ECO:0000256" key="5">
    <source>
        <dbReference type="ARBA" id="ARBA00022989"/>
    </source>
</evidence>
<keyword evidence="7" id="KW-1278">Translocase</keyword>
<evidence type="ECO:0000313" key="8">
    <source>
        <dbReference type="EMBL" id="REC58175.1"/>
    </source>
</evidence>
<dbReference type="Pfam" id="PF00420">
    <property type="entry name" value="Oxidored_q2"/>
    <property type="match status" value="1"/>
</dbReference>
<dbReference type="HAMAP" id="MF_01456">
    <property type="entry name" value="NDH1_NuoK"/>
    <property type="match status" value="1"/>
</dbReference>
<comment type="caution">
    <text evidence="8">The sequence shown here is derived from an EMBL/GenBank/DDBJ whole genome shotgun (WGS) entry which is preliminary data.</text>
</comment>
<feature type="transmembrane region" description="Helical" evidence="7">
    <location>
        <begin position="60"/>
        <end position="81"/>
    </location>
</feature>
<comment type="similarity">
    <text evidence="2 7">Belongs to the complex I subunit 4L family.</text>
</comment>
<evidence type="ECO:0000313" key="9">
    <source>
        <dbReference type="Proteomes" id="UP000257131"/>
    </source>
</evidence>